<keyword evidence="2" id="KW-1185">Reference proteome</keyword>
<organism evidence="1 2">
    <name type="scientific">Pleuronectes platessa</name>
    <name type="common">European plaice</name>
    <dbReference type="NCBI Taxonomy" id="8262"/>
    <lineage>
        <taxon>Eukaryota</taxon>
        <taxon>Metazoa</taxon>
        <taxon>Chordata</taxon>
        <taxon>Craniata</taxon>
        <taxon>Vertebrata</taxon>
        <taxon>Euteleostomi</taxon>
        <taxon>Actinopterygii</taxon>
        <taxon>Neopterygii</taxon>
        <taxon>Teleostei</taxon>
        <taxon>Neoteleostei</taxon>
        <taxon>Acanthomorphata</taxon>
        <taxon>Carangaria</taxon>
        <taxon>Pleuronectiformes</taxon>
        <taxon>Pleuronectoidei</taxon>
        <taxon>Pleuronectidae</taxon>
        <taxon>Pleuronectes</taxon>
    </lineage>
</organism>
<evidence type="ECO:0000313" key="2">
    <source>
        <dbReference type="Proteomes" id="UP001153269"/>
    </source>
</evidence>
<comment type="caution">
    <text evidence="1">The sequence shown here is derived from an EMBL/GenBank/DDBJ whole genome shotgun (WGS) entry which is preliminary data.</text>
</comment>
<name>A0A9N7VA76_PLEPL</name>
<dbReference type="EMBL" id="CADEAL010003480">
    <property type="protein sequence ID" value="CAB1444879.1"/>
    <property type="molecule type" value="Genomic_DNA"/>
</dbReference>
<gene>
    <name evidence="1" type="ORF">PLEPLA_LOCUS32597</name>
</gene>
<protein>
    <submittedName>
        <fullName evidence="1">Uncharacterized protein</fullName>
    </submittedName>
</protein>
<sequence>MPRLQKQSLRRPPLHAAGGSVCGTPQRFFGGRCPSAVRKAGSGWWGPGTAVGGSDSGRPRSLLTDHLSYGARWEPSVLLDMVVKKSTGYSVEQLERLYSVLSQCIYKYRREYDKTQLLEEMEEGIQHFDTFL</sequence>
<dbReference type="AlphaFoldDB" id="A0A9N7VA76"/>
<evidence type="ECO:0000313" key="1">
    <source>
        <dbReference type="EMBL" id="CAB1444879.1"/>
    </source>
</evidence>
<reference evidence="1" key="1">
    <citation type="submission" date="2020-03" db="EMBL/GenBank/DDBJ databases">
        <authorList>
            <person name="Weist P."/>
        </authorList>
    </citation>
    <scope>NUCLEOTIDE SEQUENCE</scope>
</reference>
<proteinExistence type="predicted"/>
<dbReference type="Proteomes" id="UP001153269">
    <property type="component" value="Unassembled WGS sequence"/>
</dbReference>
<accession>A0A9N7VA76</accession>